<dbReference type="EMBL" id="RAHG01000001">
    <property type="protein sequence ID" value="RJT15921.1"/>
    <property type="molecule type" value="Genomic_DNA"/>
</dbReference>
<protein>
    <submittedName>
        <fullName evidence="1">Uncharacterized protein</fullName>
    </submittedName>
</protein>
<name>A0ABX9P6F2_9GAMM</name>
<sequence length="86" mass="10201">MHLIKNDFEYRSWMLDAYFRQDNIFGDTLLTDEEMDDFLFESRPQEYPCLGMVTPSKTNPLDSDIAFFYRNNINDWATSMGLINSK</sequence>
<dbReference type="RefSeq" id="WP_112167247.1">
    <property type="nucleotide sequence ID" value="NZ_CBCPIW010000009.1"/>
</dbReference>
<reference evidence="1 2" key="1">
    <citation type="submission" date="2018-09" db="EMBL/GenBank/DDBJ databases">
        <authorList>
            <person name="Le Fleche-Mateos A."/>
        </authorList>
    </citation>
    <scope>NUCLEOTIDE SEQUENCE [LARGE SCALE GENOMIC DNA]</scope>
    <source>
        <strain evidence="1 2">DSM 30078</strain>
    </source>
</reference>
<evidence type="ECO:0000313" key="1">
    <source>
        <dbReference type="EMBL" id="RJT15921.1"/>
    </source>
</evidence>
<organism evidence="1 2">
    <name type="scientific">Rahnella inusitata</name>
    <dbReference type="NCBI Taxonomy" id="58169"/>
    <lineage>
        <taxon>Bacteria</taxon>
        <taxon>Pseudomonadati</taxon>
        <taxon>Pseudomonadota</taxon>
        <taxon>Gammaproteobacteria</taxon>
        <taxon>Enterobacterales</taxon>
        <taxon>Yersiniaceae</taxon>
        <taxon>Rahnella</taxon>
    </lineage>
</organism>
<gene>
    <name evidence="1" type="ORF">D5396_02015</name>
</gene>
<evidence type="ECO:0000313" key="2">
    <source>
        <dbReference type="Proteomes" id="UP000284119"/>
    </source>
</evidence>
<accession>A0ABX9P6F2</accession>
<dbReference type="GeneID" id="88080216"/>
<keyword evidence="2" id="KW-1185">Reference proteome</keyword>
<comment type="caution">
    <text evidence="1">The sequence shown here is derived from an EMBL/GenBank/DDBJ whole genome shotgun (WGS) entry which is preliminary data.</text>
</comment>
<dbReference type="Proteomes" id="UP000284119">
    <property type="component" value="Unassembled WGS sequence"/>
</dbReference>
<proteinExistence type="predicted"/>